<accession>A0A1G8XXX2</accession>
<dbReference type="SUPFAM" id="SSF54001">
    <property type="entry name" value="Cysteine proteinases"/>
    <property type="match status" value="1"/>
</dbReference>
<evidence type="ECO:0000313" key="2">
    <source>
        <dbReference type="Proteomes" id="UP000198706"/>
    </source>
</evidence>
<reference evidence="1 2" key="1">
    <citation type="submission" date="2016-10" db="EMBL/GenBank/DDBJ databases">
        <authorList>
            <person name="de Groot N.N."/>
        </authorList>
    </citation>
    <scope>NUCLEOTIDE SEQUENCE [LARGE SCALE GENOMIC DNA]</scope>
    <source>
        <strain evidence="1 2">JCM 21544</strain>
    </source>
</reference>
<dbReference type="PANTHER" id="PTHR39327:SF1">
    <property type="entry name" value="BLR5470 PROTEIN"/>
    <property type="match status" value="1"/>
</dbReference>
<dbReference type="Gene3D" id="3.10.620.30">
    <property type="match status" value="1"/>
</dbReference>
<proteinExistence type="predicted"/>
<dbReference type="Pfam" id="PF06035">
    <property type="entry name" value="Peptidase_C93"/>
    <property type="match status" value="1"/>
</dbReference>
<evidence type="ECO:0000313" key="1">
    <source>
        <dbReference type="EMBL" id="SDJ95391.1"/>
    </source>
</evidence>
<dbReference type="InterPro" id="IPR010319">
    <property type="entry name" value="Transglutaminase-like_Cys_pept"/>
</dbReference>
<dbReference type="STRING" id="137658.SAMN05216186_103325"/>
<dbReference type="RefSeq" id="WP_084333938.1">
    <property type="nucleotide sequence ID" value="NZ_FNFD01000003.1"/>
</dbReference>
<gene>
    <name evidence="1" type="ORF">SAMN05216186_103325</name>
</gene>
<dbReference type="Proteomes" id="UP000198706">
    <property type="component" value="Unassembled WGS sequence"/>
</dbReference>
<dbReference type="EMBL" id="FNFD01000003">
    <property type="protein sequence ID" value="SDJ95391.1"/>
    <property type="molecule type" value="Genomic_DNA"/>
</dbReference>
<dbReference type="NCBIfam" id="NF045674">
    <property type="entry name" value="CystProtLapG"/>
    <property type="match status" value="1"/>
</dbReference>
<sequence>MLQWLCIPGGSTRPLTARLDRCLLLALPLFLAFLLTTASANWDFENIIRNAEKRYGPLGIAKGRIEAWSDLIDSSGELPEREKLDVVNRFFNRQLRFTDDFRIWQQNDYWATPIEALVKGAGDCEDYSLAKYFTLRRLGVPSDKLRITYVKALDYNQAHMVLTYYVSPTAEPLVLDNLIGDIRPASQRKDLLPVYAFNAEGLYLPGAGGGKRSGDAKKLSRWQDLLKKMRAEGFVIGEG</sequence>
<protein>
    <submittedName>
        <fullName evidence="1">Predicted transglutaminase-like cysteine proteinase</fullName>
    </submittedName>
</protein>
<organism evidence="1 2">
    <name type="scientific">Pseudomonas indica</name>
    <dbReference type="NCBI Taxonomy" id="137658"/>
    <lineage>
        <taxon>Bacteria</taxon>
        <taxon>Pseudomonadati</taxon>
        <taxon>Pseudomonadota</taxon>
        <taxon>Gammaproteobacteria</taxon>
        <taxon>Pseudomonadales</taxon>
        <taxon>Pseudomonadaceae</taxon>
        <taxon>Pseudomonas</taxon>
    </lineage>
</organism>
<dbReference type="PANTHER" id="PTHR39327">
    <property type="match status" value="1"/>
</dbReference>
<dbReference type="InterPro" id="IPR038765">
    <property type="entry name" value="Papain-like_cys_pep_sf"/>
</dbReference>
<dbReference type="AlphaFoldDB" id="A0A1G8XXX2"/>
<keyword evidence="2" id="KW-1185">Reference proteome</keyword>
<name>A0A1G8XXX2_9PSED</name>